<feature type="transmembrane region" description="Helical" evidence="8">
    <location>
        <begin position="1478"/>
        <end position="1495"/>
    </location>
</feature>
<feature type="domain" description="Putative ionotropic receptor ligand binding" evidence="9">
    <location>
        <begin position="3436"/>
        <end position="3625"/>
    </location>
</feature>
<protein>
    <recommendedName>
        <fullName evidence="9">Putative ionotropic receptor ligand binding domain-containing protein</fullName>
    </recommendedName>
</protein>
<feature type="transmembrane region" description="Helical" evidence="8">
    <location>
        <begin position="1169"/>
        <end position="1191"/>
    </location>
</feature>
<sequence length="3988" mass="466969">MNVSLFQDASIRRIGVLAQPEYINVFVANALRFVIQNVFANITNDFVFTLSTGGGPVGFWFNDIMTKLFATWGFLAVQLVISDKRTKYIEVPGKRYCNMIMIDSFRSLEKTHIAEYNKNSDGLEYYFIFLQIRDKLLEREMQMIFRYCFDNYWIHCNIMVQTARGEIFIYTYFPFKESNCFQTQPEVINKFVGERFENDVMFPNKLRNFNKCSLKLTTWDIPPFVINGTGFQPTDREINGFEIIIIIVISKKLNFTLDIDMISIDTYHKNQTPAIIPISMLKHRETNITMGYFRRTALRDQLATPSYVTYYLPFVAVMLRRQTQFQSMGILTFPFDKITWILIIVIYLFIVLLNWLNAKNRIVQNFQIHQVFIGMPIKNLPKDSSKRIRLMVMLVTSFILRSVYQSLLFHLFRTHFYESPPVTLDGLVAQGYKAVCSAMSLNFIINVPQIQDRFLPLLIIHSTNEMYPLYFLEVNQDKNFIAMSIFEFTLFYALGILSPKNALQILPINVNEQQIGFYFVKHSYLVDQFNNYILYFQQAGLLQKWKEWSNMEHLVSQQSDAYLRRLETFTQPEERNFLVANALRFIIQNVFAKHSNSFVFAIAAAGGPWELCLYDIMHKLFSTWGFMAVQLLIHDPKTERIEVLGNYYSNMIMIDSFQSLENINLVENKQNYDNIEYYFIFLQTHDELAVHEMELIFRYCFNNYWLHCNVMVQTEKGEILVYTYFPFKENNCFQTQPEMINQFQGDHFVSEEIFPDKLINLQGCPMKVTTWNTPPFVVNRTNKRYPKLKVTGVEVLIVTAISETMNFTLDIEWISFYKNQSPDAGLLEKLRHRETNITMGFFRRTNIRDKIATPTIVTFYVPLIALILRKLASHESMDILTFPFDAETWSLIIVAYVIMGIINSVRTRKIKGSIFQTYEIIMGVTTKDIPKRSSTRIRFMTTILSSFILRSVYQSLLFFVFRSNFYLATPQSIEGLATEGYKVVSTELTMQFLLYVPQIENKTLPVIVTNSSSEMSPMRYMEYRRNESLVAISIIEFALRYVREEMTFGTALRVLPMKVKDQQIGFYLAKHSYLIDRFDDYIMRLHQSGLTDKWREWGNLDFQVSRKRVKPTAYDSALMINLNQFAGFLKLMLFLHISSIALFALELLSQKRTGAHIQPEEINLSVANALRFVIQNVFANITNAFVITISVPGGPIEFWFHDIMSKLFATWGFMAVQLVVQNHKVKRIEVAGKRYCNMIVIDSFKSLEKTYIAEYNQNSDSLEYYFIFLQTVDSRIPQEMKKILRYCFDNYWIHCNVMIQNAKGEILIYTYFPFEEKNCFQTKPQIINQFKGNRFINEVMFPNKLINMHKCPLKVTTWEAPPFVINSTSPYYPVHDISGFEFTMIVAISRAINFSLDIDVISIDTYYKNETPLSGPLNKLINRETNITMGYFRRMAQIDQIATPSYVTYYLPLVAVILRQETKFESMGIFTFPFDKLTWGLILFVYGLVLLLNTLNTQERRVDNFQIYEVLIGMPIRIIPKTVSRKIRFLTMLLSSFILRTVYQSLLFHLFRTHFYRAPPLTIESLVDNGYTAVSSEMSLSFIWNVPQINDRSLPLVLVYSSNELFPLVYLEMHPNDNFAAISVADIAVFYAQNLLTFGRVLQILPINVNEQQIGFYFVKHSYLAEQFNTYILYFQQAGLLQKWKDWSQMNFINEDKRSSTMYENALMVNLKQLNVFAKISKTFVLTVTTSGGPVEFWLHDTMNKLFATWGLMAVQLVVLDYTIVQLDVAGRRYCNMIMTDSFDSLKKANISEYNRYSDNLEYYYIFLQTRDLLFEKEMEKIFKYCFDNYWIHCNVMVQDSKGEVLVYTYFPFKENNCFHTKPELINRFIGNEFERDEMFPDKLKNLHGCSLKLSTWEIPPFVKNTTNRRFPDIHVSGFEISILITISEKMNFTINVEWIDIETYEMQESPESKPLSMLQNYETNFTMGYFRHTADRDKVATPSFVTYYIPLAGIVLRKQANHESLGILTFPFDKTTWILILIVYTIIGIFNILQDKHKTSGIFEILEVILGMPLGHVSPWTSTRIRFMTTIISSFILRSIYQSLLFFMFRTNFYQSAPMTLEGLVEDGYKAVSTELTVRFLLYVPQIEDKTLPLIVINNTSEMYPLHYLELYSNESLVAMSIIEFAIRYVHEELAPGGALTVLDMNVKDQQICFYLPKHSYLSDIFDIYIVRLHQAGLLEKWRDWANFEYPVSQGDSSTAYENTLMMVTNALRFVIQNVFANVTNSFVITISSEKGPIQFWLHDIMSKIFISFGLIAVQLVVLDGKTSDLDLPGKRYCNMIMTDSLKSLEKTSIMEYNRNSDSLEYYFIFLQTYDKLIPQEMDKIFRYCFDNFWIHCNVMVQYRNGDIFIYTYFPFKDQQCFQTKPEIINKFDGERFVNDVMFPDKLRNLNECSVKLTTWIVPPFVMNKTSRFLPQREISGFELFIMIAISRDMNFTLDINVISIDTYNQNKTPESGPMRMLKNLETNVTMGYFRRTYKRDKIATSSYVTYYLPLVAVILRKQSKYESLSIFTFPFDSTTWILTLIFYGLIVLLNKFNVKRRKANSFQIYEIFIGMSVKNVPKTSSKRIHFMTALLSSFFLRSVYQSLLFYLFRTHFYKSPPLTLEDLVAEGYSAVCSEMSAIFIANVPQVQDKTLPIITIYSANEMFPLYYLELYRDRNYAAISIYDFAQYYAYQMLPVGEVLLVLPINVNEQQIGFYLAKHSYLVERFNSYILLFQQAGLLLKWKDWSNYDYQISKLISSSGTKEFVFMISLNQLIGFFFVMLFLYFVSFIVFLLELLSLRIKFLKMFFEISISKRTKFIKNNCKKTKKRVNYLKWKKTEFILEAYNNMNVSAFQDAYLNRIETIIQPEEINFLVANALRFIVQNVFANISKTFIITMSSAEGPVQFWLNDLMSKLLVSWSFMALQLVVLDQKIKLLEVPGKRYCNLILIDSFESLEKANIAEYNRNSDDLEYYFLFLQISDHKAKSEMRKIFKYCFDNYWIHCDIMLQNSIGEVLVYTYFPFEANNCLQTEPKLINQYLGDGFLNVAMFPDKLKNLHKCPLKLSTWEKEPFVINATNKNFPNISASGFETLAMIAISQQMNFTLDIDWISSETYYESSNSGPLSKLKNVETNITMGYFRRTADRDKIATPTYVTYYIPIAAIIMRKQVQHISIGIFTFAFDKTTWILMIIFYGIIGAIHSFRNTNGTFQIFEIFIGMPAAKLPRRASKRIRFATILLSSFIIRSIYQSLLFFLFRTNFYQPAPVTLTALVDGGYKAVSTGLTKKFLLYVPEIEDKSLPLITLNTTDEMHPLDYVYRNPNESYAAMSIVEFTLRYVREHMSIGEALIILPMNVKDQQIGFYLTKHSYLIQQFDYYIIYFHQAGLLDKWREWAKLYYRVTRSHAYLKRIETIIQPEEINILVANALRFIVQNVFAKIANTFVITLSSAEGPVEFWLNDLMSKLFISWTFMALQLIVLDDKIERLDVPGKRYCNLILIDSYKSLEKANIATYNKNSDGLEYYFIFLQISDHKAKSEMRRIFKYCFDNYWIHCNIMLQNSVGEILIYTYFPFEANNCFQTEPKLINQYIGEHFVNVAMFPDKLQNLHKCPLKLSTWETEPFVINAPNTKFPNISVSGFEILTMLAISQQMNFTLDIDWISTDTYYESSESGPLSKLKNLETNITMGYFRRTADRDKIATPTYVTYYIPIAAIIMRKQVQHISIGMFTFAFDKITWILMIIFYGIIGVIHSFRSKTGTFQIFEIFIGMPAAKLPRTQSKRIRFATILLSSFILRSIYQSLLFFLFRTNFYQPSPISLNALVDAGYKAVSTELTKEFLLYVPEIENKSLPLITLNTTDEMYPLGYVDYFRNESYVAMSIVEFTIRYVREYMAVGEALRILPINVKDQQIGFYLTKHSYLIQQFDYYILHFHQAGLLNKWREWTNVNYQVTTKRSTSVYSGELMISLKHLA</sequence>
<accession>A0A0L0BR54</accession>
<reference evidence="10 11" key="1">
    <citation type="journal article" date="2015" name="Nat. Commun.">
        <title>Lucilia cuprina genome unlocks parasitic fly biology to underpin future interventions.</title>
        <authorList>
            <person name="Anstead C.A."/>
            <person name="Korhonen P.K."/>
            <person name="Young N.D."/>
            <person name="Hall R.S."/>
            <person name="Jex A.R."/>
            <person name="Murali S.C."/>
            <person name="Hughes D.S."/>
            <person name="Lee S.F."/>
            <person name="Perry T."/>
            <person name="Stroehlein A.J."/>
            <person name="Ansell B.R."/>
            <person name="Breugelmans B."/>
            <person name="Hofmann A."/>
            <person name="Qu J."/>
            <person name="Dugan S."/>
            <person name="Lee S.L."/>
            <person name="Chao H."/>
            <person name="Dinh H."/>
            <person name="Han Y."/>
            <person name="Doddapaneni H.V."/>
            <person name="Worley K.C."/>
            <person name="Muzny D.M."/>
            <person name="Ioannidis P."/>
            <person name="Waterhouse R.M."/>
            <person name="Zdobnov E.M."/>
            <person name="James P.J."/>
            <person name="Bagnall N.H."/>
            <person name="Kotze A.C."/>
            <person name="Gibbs R.A."/>
            <person name="Richards S."/>
            <person name="Batterham P."/>
            <person name="Gasser R.B."/>
        </authorList>
    </citation>
    <scope>NUCLEOTIDE SEQUENCE [LARGE SCALE GENOMIC DNA]</scope>
    <source>
        <strain evidence="10 11">LS</strain>
        <tissue evidence="10">Full body</tissue>
    </source>
</reference>
<evidence type="ECO:0000256" key="3">
    <source>
        <dbReference type="ARBA" id="ARBA00022692"/>
    </source>
</evidence>
<feature type="transmembrane region" description="Helical" evidence="8">
    <location>
        <begin position="939"/>
        <end position="961"/>
    </location>
</feature>
<feature type="transmembrane region" description="Helical" evidence="8">
    <location>
        <begin position="3256"/>
        <end position="3278"/>
    </location>
</feature>
<evidence type="ECO:0000256" key="2">
    <source>
        <dbReference type="ARBA" id="ARBA00022475"/>
    </source>
</evidence>
<evidence type="ECO:0000256" key="4">
    <source>
        <dbReference type="ARBA" id="ARBA00022989"/>
    </source>
</evidence>
<evidence type="ECO:0000256" key="1">
    <source>
        <dbReference type="ARBA" id="ARBA00004651"/>
    </source>
</evidence>
<keyword evidence="7" id="KW-0325">Glycoprotein</keyword>
<keyword evidence="11" id="KW-1185">Reference proteome</keyword>
<keyword evidence="2" id="KW-1003">Cell membrane</keyword>
<feature type="domain" description="Putative ionotropic receptor ligand binding" evidence="9">
    <location>
        <begin position="2246"/>
        <end position="2430"/>
    </location>
</feature>
<keyword evidence="4 8" id="KW-1133">Transmembrane helix</keyword>
<feature type="domain" description="Putative ionotropic receptor ligand binding" evidence="9">
    <location>
        <begin position="571"/>
        <end position="760"/>
    </location>
</feature>
<feature type="transmembrane region" description="Helical" evidence="8">
    <location>
        <begin position="480"/>
        <end position="497"/>
    </location>
</feature>
<dbReference type="OMA" id="YAMIVDR"/>
<dbReference type="SUPFAM" id="SSF53850">
    <property type="entry name" value="Periplasmic binding protein-like II"/>
    <property type="match status" value="7"/>
</dbReference>
<feature type="transmembrane region" description="Helical" evidence="8">
    <location>
        <begin position="3802"/>
        <end position="3824"/>
    </location>
</feature>
<evidence type="ECO:0000259" key="9">
    <source>
        <dbReference type="Pfam" id="PF24061"/>
    </source>
</evidence>
<dbReference type="Gene3D" id="3.40.190.10">
    <property type="entry name" value="Periplasmic binding protein-like II"/>
    <property type="match status" value="6"/>
</dbReference>
<evidence type="ECO:0000256" key="6">
    <source>
        <dbReference type="ARBA" id="ARBA00023170"/>
    </source>
</evidence>
<feature type="transmembrane region" description="Helical" evidence="8">
    <location>
        <begin position="2068"/>
        <end position="2090"/>
    </location>
</feature>
<feature type="transmembrane region" description="Helical" evidence="8">
    <location>
        <begin position="2046"/>
        <end position="2062"/>
    </location>
</feature>
<feature type="transmembrane region" description="Helical" evidence="8">
    <location>
        <begin position="2016"/>
        <end position="2034"/>
    </location>
</feature>
<dbReference type="InterPro" id="IPR056198">
    <property type="entry name" value="LBD_receptor"/>
</dbReference>
<feature type="transmembrane region" description="Helical" evidence="8">
    <location>
        <begin position="2524"/>
        <end position="2541"/>
    </location>
</feature>
<feature type="transmembrane region" description="Helical" evidence="8">
    <location>
        <begin position="3753"/>
        <end position="3771"/>
    </location>
</feature>
<evidence type="ECO:0000313" key="11">
    <source>
        <dbReference type="Proteomes" id="UP000037069"/>
    </source>
</evidence>
<dbReference type="Pfam" id="PF24061">
    <property type="entry name" value="LBD_receptor"/>
    <property type="match status" value="7"/>
</dbReference>
<feature type="transmembrane region" description="Helical" evidence="8">
    <location>
        <begin position="1529"/>
        <end position="1551"/>
    </location>
</feature>
<dbReference type="Proteomes" id="UP000037069">
    <property type="component" value="Unassembled WGS sequence"/>
</dbReference>
<feature type="transmembrane region" description="Helical" evidence="8">
    <location>
        <begin position="1125"/>
        <end position="1148"/>
    </location>
</feature>
<dbReference type="InterPro" id="IPR052192">
    <property type="entry name" value="Insect_Ionotropic_Sensory_Rcpt"/>
</dbReference>
<evidence type="ECO:0000256" key="5">
    <source>
        <dbReference type="ARBA" id="ARBA00023136"/>
    </source>
</evidence>
<dbReference type="EMBL" id="JRES01001480">
    <property type="protein sequence ID" value="KNC22560.1"/>
    <property type="molecule type" value="Genomic_DNA"/>
</dbReference>
<feature type="transmembrane region" description="Helical" evidence="8">
    <location>
        <begin position="2561"/>
        <end position="2580"/>
    </location>
</feature>
<feature type="transmembrane region" description="Helical" evidence="8">
    <location>
        <begin position="2798"/>
        <end position="2821"/>
    </location>
</feature>
<name>A0A0L0BR54_LUCCU</name>
<feature type="transmembrane region" description="Helical" evidence="8">
    <location>
        <begin position="3197"/>
        <end position="3219"/>
    </location>
</feature>
<dbReference type="OrthoDB" id="8050636at2759"/>
<feature type="transmembrane region" description="Helical" evidence="8">
    <location>
        <begin position="888"/>
        <end position="905"/>
    </location>
</feature>
<evidence type="ECO:0000256" key="8">
    <source>
        <dbReference type="SAM" id="Phobius"/>
    </source>
</evidence>
<feature type="transmembrane region" description="Helical" evidence="8">
    <location>
        <begin position="2610"/>
        <end position="2634"/>
    </location>
</feature>
<organism evidence="10 11">
    <name type="scientific">Lucilia cuprina</name>
    <name type="common">Green bottle fly</name>
    <name type="synonym">Australian sheep blowfly</name>
    <dbReference type="NCBI Taxonomy" id="7375"/>
    <lineage>
        <taxon>Eukaryota</taxon>
        <taxon>Metazoa</taxon>
        <taxon>Ecdysozoa</taxon>
        <taxon>Arthropoda</taxon>
        <taxon>Hexapoda</taxon>
        <taxon>Insecta</taxon>
        <taxon>Pterygota</taxon>
        <taxon>Neoptera</taxon>
        <taxon>Endopterygota</taxon>
        <taxon>Diptera</taxon>
        <taxon>Brachycera</taxon>
        <taxon>Muscomorpha</taxon>
        <taxon>Oestroidea</taxon>
        <taxon>Calliphoridae</taxon>
        <taxon>Luciliinae</taxon>
        <taxon>Lucilia</taxon>
    </lineage>
</organism>
<dbReference type="GO" id="GO:0005886">
    <property type="term" value="C:plasma membrane"/>
    <property type="evidence" value="ECO:0007669"/>
    <property type="project" value="UniProtKB-SubCell"/>
</dbReference>
<gene>
    <name evidence="10" type="ORF">FF38_00173</name>
</gene>
<comment type="caution">
    <text evidence="10">The sequence shown here is derived from an EMBL/GenBank/DDBJ whole genome shotgun (WGS) entry which is preliminary data.</text>
</comment>
<feature type="domain" description="Putative ionotropic receptor ligand binding" evidence="9">
    <location>
        <begin position="1715"/>
        <end position="1886"/>
    </location>
</feature>
<feature type="transmembrane region" description="Helical" evidence="8">
    <location>
        <begin position="338"/>
        <end position="356"/>
    </location>
</feature>
<proteinExistence type="predicted"/>
<dbReference type="PANTHER" id="PTHR42643:SF30">
    <property type="entry name" value="IONOTROPIC RECEPTOR 40A-RELATED"/>
    <property type="match status" value="1"/>
</dbReference>
<comment type="subcellular location">
    <subcellularLocation>
        <location evidence="1">Cell membrane</location>
        <topology evidence="1">Multi-pass membrane protein</topology>
    </subcellularLocation>
</comment>
<feature type="domain" description="Putative ionotropic receptor ligand binding" evidence="9">
    <location>
        <begin position="2890"/>
        <end position="3079"/>
    </location>
</feature>
<feature type="non-terminal residue" evidence="10">
    <location>
        <position position="3988"/>
    </location>
</feature>
<feature type="transmembrane region" description="Helical" evidence="8">
    <location>
        <begin position="390"/>
        <end position="412"/>
    </location>
</feature>
<dbReference type="PANTHER" id="PTHR42643">
    <property type="entry name" value="IONOTROPIC RECEPTOR 20A-RELATED"/>
    <property type="match status" value="1"/>
</dbReference>
<evidence type="ECO:0000256" key="7">
    <source>
        <dbReference type="ARBA" id="ARBA00023180"/>
    </source>
</evidence>
<keyword evidence="3 8" id="KW-0812">Transmembrane</keyword>
<keyword evidence="6" id="KW-0675">Receptor</keyword>
<keyword evidence="5 8" id="KW-0472">Membrane</keyword>
<feature type="domain" description="Putative ionotropic receptor ligand binding" evidence="9">
    <location>
        <begin position="19"/>
        <end position="208"/>
    </location>
</feature>
<evidence type="ECO:0000313" key="10">
    <source>
        <dbReference type="EMBL" id="KNC22560.1"/>
    </source>
</evidence>
<feature type="transmembrane region" description="Helical" evidence="8">
    <location>
        <begin position="851"/>
        <end position="868"/>
    </location>
</feature>
<feature type="domain" description="Putative ionotropic receptor ligand binding" evidence="9">
    <location>
        <begin position="1158"/>
        <end position="1347"/>
    </location>
</feature>